<dbReference type="AlphaFoldDB" id="X1SBY6"/>
<proteinExistence type="predicted"/>
<protein>
    <submittedName>
        <fullName evidence="1">Uncharacterized protein</fullName>
    </submittedName>
</protein>
<name>X1SBY6_9ZZZZ</name>
<reference evidence="1" key="1">
    <citation type="journal article" date="2014" name="Front. Microbiol.">
        <title>High frequency of phylogenetically diverse reductive dehalogenase-homologous genes in deep subseafloor sedimentary metagenomes.</title>
        <authorList>
            <person name="Kawai M."/>
            <person name="Futagami T."/>
            <person name="Toyoda A."/>
            <person name="Takaki Y."/>
            <person name="Nishi S."/>
            <person name="Hori S."/>
            <person name="Arai W."/>
            <person name="Tsubouchi T."/>
            <person name="Morono Y."/>
            <person name="Uchiyama I."/>
            <person name="Ito T."/>
            <person name="Fujiyama A."/>
            <person name="Inagaki F."/>
            <person name="Takami H."/>
        </authorList>
    </citation>
    <scope>NUCLEOTIDE SEQUENCE</scope>
    <source>
        <strain evidence="1">Expedition CK06-06</strain>
    </source>
</reference>
<comment type="caution">
    <text evidence="1">The sequence shown here is derived from an EMBL/GenBank/DDBJ whole genome shotgun (WGS) entry which is preliminary data.</text>
</comment>
<evidence type="ECO:0000313" key="1">
    <source>
        <dbReference type="EMBL" id="GAI90468.1"/>
    </source>
</evidence>
<gene>
    <name evidence="1" type="ORF">S12H4_38220</name>
</gene>
<dbReference type="EMBL" id="BARW01022982">
    <property type="protein sequence ID" value="GAI90468.1"/>
    <property type="molecule type" value="Genomic_DNA"/>
</dbReference>
<organism evidence="1">
    <name type="scientific">marine sediment metagenome</name>
    <dbReference type="NCBI Taxonomy" id="412755"/>
    <lineage>
        <taxon>unclassified sequences</taxon>
        <taxon>metagenomes</taxon>
        <taxon>ecological metagenomes</taxon>
    </lineage>
</organism>
<feature type="non-terminal residue" evidence="1">
    <location>
        <position position="120"/>
    </location>
</feature>
<accession>X1SBY6</accession>
<sequence length="120" mass="13897">MKNHFLNKKTNKHSKSLLINFPIAFFQIDMLLKNINSAYNTLDLINDIVNEIGSLPKASKLLGYGSTYLSDLKQRITNSRIRGYNPNYKFSDNNLKKFQQNLEKNLGNNALKCILLIKRY</sequence>